<dbReference type="Proteomes" id="UP000437709">
    <property type="component" value="Unassembled WGS sequence"/>
</dbReference>
<evidence type="ECO:0000313" key="4">
    <source>
        <dbReference type="Proteomes" id="UP000437709"/>
    </source>
</evidence>
<accession>A0A6N7EJ27</accession>
<dbReference type="PROSITE" id="PS51257">
    <property type="entry name" value="PROKAR_LIPOPROTEIN"/>
    <property type="match status" value="1"/>
</dbReference>
<name>A0A6N7EJ27_9MICO</name>
<dbReference type="PANTHER" id="PTHR39335">
    <property type="entry name" value="BLL4220 PROTEIN"/>
    <property type="match status" value="1"/>
</dbReference>
<reference evidence="3 4" key="1">
    <citation type="submission" date="2019-10" db="EMBL/GenBank/DDBJ databases">
        <title>Georgenia wutianyii sp. nov. and Georgenia yuyongxinii sp. nov. isolated from plateau pika (Ochotona curzoniae) in the Qinghai-Tibet plateau of China.</title>
        <authorList>
            <person name="Tian Z."/>
        </authorList>
    </citation>
    <scope>NUCLEOTIDE SEQUENCE [LARGE SCALE GENOMIC DNA]</scope>
    <source>
        <strain evidence="3 4">JCM 19765</strain>
    </source>
</reference>
<protein>
    <recommendedName>
        <fullName evidence="5">Lipoprotein</fullName>
    </recommendedName>
</protein>
<feature type="compositionally biased region" description="Low complexity" evidence="1">
    <location>
        <begin position="58"/>
        <end position="83"/>
    </location>
</feature>
<dbReference type="OrthoDB" id="597632at2"/>
<gene>
    <name evidence="3" type="ORF">GB881_13675</name>
</gene>
<dbReference type="RefSeq" id="WP_152193555.1">
    <property type="nucleotide sequence ID" value="NZ_VUKD01000001.1"/>
</dbReference>
<evidence type="ECO:0000313" key="3">
    <source>
        <dbReference type="EMBL" id="MPV38080.1"/>
    </source>
</evidence>
<proteinExistence type="predicted"/>
<comment type="caution">
    <text evidence="3">The sequence shown here is derived from an EMBL/GenBank/DDBJ whole genome shotgun (WGS) entry which is preliminary data.</text>
</comment>
<feature type="compositionally biased region" description="Gly residues" evidence="1">
    <location>
        <begin position="41"/>
        <end position="57"/>
    </location>
</feature>
<dbReference type="PANTHER" id="PTHR39335:SF1">
    <property type="entry name" value="BLL4220 PROTEIN"/>
    <property type="match status" value="1"/>
</dbReference>
<dbReference type="EMBL" id="WHPC01000062">
    <property type="protein sequence ID" value="MPV38080.1"/>
    <property type="molecule type" value="Genomic_DNA"/>
</dbReference>
<dbReference type="GO" id="GO:0043448">
    <property type="term" value="P:alkane catabolic process"/>
    <property type="evidence" value="ECO:0007669"/>
    <property type="project" value="TreeGrafter"/>
</dbReference>
<feature type="chain" id="PRO_5039408354" description="Lipoprotein" evidence="2">
    <location>
        <begin position="31"/>
        <end position="195"/>
    </location>
</feature>
<keyword evidence="2" id="KW-0732">Signal</keyword>
<dbReference type="AlphaFoldDB" id="A0A6N7EJ27"/>
<keyword evidence="4" id="KW-1185">Reference proteome</keyword>
<evidence type="ECO:0008006" key="5">
    <source>
        <dbReference type="Google" id="ProtNLM"/>
    </source>
</evidence>
<feature type="signal peptide" evidence="2">
    <location>
        <begin position="1"/>
        <end position="30"/>
    </location>
</feature>
<evidence type="ECO:0000256" key="2">
    <source>
        <dbReference type="SAM" id="SignalP"/>
    </source>
</evidence>
<organism evidence="3 4">
    <name type="scientific">Georgenia subflava</name>
    <dbReference type="NCBI Taxonomy" id="1622177"/>
    <lineage>
        <taxon>Bacteria</taxon>
        <taxon>Bacillati</taxon>
        <taxon>Actinomycetota</taxon>
        <taxon>Actinomycetes</taxon>
        <taxon>Micrococcales</taxon>
        <taxon>Bogoriellaceae</taxon>
        <taxon>Georgenia</taxon>
    </lineage>
</organism>
<feature type="region of interest" description="Disordered" evidence="1">
    <location>
        <begin position="34"/>
        <end position="85"/>
    </location>
</feature>
<dbReference type="Pfam" id="PF03640">
    <property type="entry name" value="Lipoprotein_15"/>
    <property type="match status" value="2"/>
</dbReference>
<sequence>MKGHRGLDPRSVLRTTGALLLLAGVLAACGDTDADAPPGGEVDGGTDTGGRGYGLDGLGSDATDGADTGDDSGSGADSPGTGPLALVETDLGQILADAGGMTLYIFTNDSAGTSTCEDSCLDLWPPVPGDVTAGPGLEADLLGTLERSDGTTQASYADRPLYYFAQDAEPGDTTGQGFNDVWFVVGADGEPVAAR</sequence>
<evidence type="ECO:0000256" key="1">
    <source>
        <dbReference type="SAM" id="MobiDB-lite"/>
    </source>
</evidence>
<dbReference type="InterPro" id="IPR005297">
    <property type="entry name" value="Lipoprotein_repeat"/>
</dbReference>